<organism evidence="1">
    <name type="scientific">Pseudidiomarina sp. PP-1MA</name>
    <dbReference type="NCBI Taxonomy" id="3237706"/>
    <lineage>
        <taxon>Bacteria</taxon>
        <taxon>Pseudomonadati</taxon>
        <taxon>Pseudomonadota</taxon>
        <taxon>Gammaproteobacteria</taxon>
        <taxon>Alteromonadales</taxon>
        <taxon>Idiomarinaceae</taxon>
        <taxon>Pseudidiomarina</taxon>
    </lineage>
</organism>
<accession>A0AB39X3W4</accession>
<dbReference type="RefSeq" id="WP_153825716.1">
    <property type="nucleotide sequence ID" value="NZ_CP165718.1"/>
</dbReference>
<name>A0AB39X3W4_9GAMM</name>
<proteinExistence type="predicted"/>
<evidence type="ECO:0000313" key="1">
    <source>
        <dbReference type="EMBL" id="XDV08534.1"/>
    </source>
</evidence>
<gene>
    <name evidence="1" type="ORF">AB8S08_07055</name>
</gene>
<sequence>MSTQIWGVDTETGNWMQLDDLDQRQWQAAALSWVTPWFLLVRLHQSDQPHQHRWWWCWQGWVSEADYRRLSRWLLRRREYSGLGIRK</sequence>
<protein>
    <submittedName>
        <fullName evidence="1">Uncharacterized protein</fullName>
    </submittedName>
</protein>
<dbReference type="EMBL" id="CP165718">
    <property type="protein sequence ID" value="XDV08534.1"/>
    <property type="molecule type" value="Genomic_DNA"/>
</dbReference>
<dbReference type="AlphaFoldDB" id="A0AB39X3W4"/>
<reference evidence="1" key="1">
    <citation type="submission" date="2024-07" db="EMBL/GenBank/DDBJ databases">
        <title>Whole genome sequence of bacterial strains from algal surface.</title>
        <authorList>
            <person name="Kumar P."/>
        </authorList>
    </citation>
    <scope>NUCLEOTIDE SEQUENCE</scope>
    <source>
        <strain evidence="1">PP-1MA</strain>
    </source>
</reference>